<evidence type="ECO:0000256" key="10">
    <source>
        <dbReference type="ARBA" id="ARBA00023004"/>
    </source>
</evidence>
<feature type="transmembrane region" description="Helical" evidence="13">
    <location>
        <begin position="6"/>
        <end position="24"/>
    </location>
</feature>
<evidence type="ECO:0000256" key="13">
    <source>
        <dbReference type="SAM" id="Phobius"/>
    </source>
</evidence>
<dbReference type="OrthoDB" id="1247465at2"/>
<evidence type="ECO:0000313" key="15">
    <source>
        <dbReference type="EMBL" id="RKF21151.1"/>
    </source>
</evidence>
<dbReference type="InterPro" id="IPR016174">
    <property type="entry name" value="Di-haem_cyt_TM"/>
</dbReference>
<dbReference type="GO" id="GO:0022904">
    <property type="term" value="P:respiratory electron transport chain"/>
    <property type="evidence" value="ECO:0007669"/>
    <property type="project" value="InterPro"/>
</dbReference>
<keyword evidence="4" id="KW-1003">Cell membrane</keyword>
<evidence type="ECO:0000256" key="2">
    <source>
        <dbReference type="ARBA" id="ARBA00004651"/>
    </source>
</evidence>
<keyword evidence="5" id="KW-0349">Heme</keyword>
<dbReference type="GO" id="GO:0046872">
    <property type="term" value="F:metal ion binding"/>
    <property type="evidence" value="ECO:0007669"/>
    <property type="project" value="UniProtKB-KW"/>
</dbReference>
<dbReference type="Pfam" id="PF01292">
    <property type="entry name" value="Ni_hydr_CYTB"/>
    <property type="match status" value="1"/>
</dbReference>
<feature type="transmembrane region" description="Helical" evidence="13">
    <location>
        <begin position="139"/>
        <end position="160"/>
    </location>
</feature>
<keyword evidence="7" id="KW-0479">Metal-binding</keyword>
<dbReference type="PANTHER" id="PTHR30529">
    <property type="entry name" value="CYTOCHROME B561"/>
    <property type="match status" value="1"/>
</dbReference>
<sequence length="178" mass="19469">MRYSTGAIILHWAIAIAVITNWRLAEATEGASREVAMSLMGTHKALGITILFLTILRIAWRLTHTHPPMSASVKGWEVVVAKAVHALFYILLIALPLIGWVANSAFGRDIDMFGLFTIPALPVAGDPDMGGSLYDLHKLLGTTMLVLIALHILGALKHHILDRNGELYRMLPFGTPRG</sequence>
<keyword evidence="3" id="KW-0813">Transport</keyword>
<keyword evidence="10" id="KW-0408">Iron</keyword>
<comment type="caution">
    <text evidence="15">The sequence shown here is derived from an EMBL/GenBank/DDBJ whole genome shotgun (WGS) entry which is preliminary data.</text>
</comment>
<reference evidence="15 16" key="1">
    <citation type="submission" date="2018-09" db="EMBL/GenBank/DDBJ databases">
        <title>Altererythrobacter spongiae sp. nov., isolated from a marine sponge.</title>
        <authorList>
            <person name="Zhuang L."/>
            <person name="Luo L."/>
        </authorList>
    </citation>
    <scope>NUCLEOTIDE SEQUENCE [LARGE SCALE GENOMIC DNA]</scope>
    <source>
        <strain evidence="15 16">HN-Y73</strain>
    </source>
</reference>
<dbReference type="GO" id="GO:0005886">
    <property type="term" value="C:plasma membrane"/>
    <property type="evidence" value="ECO:0007669"/>
    <property type="project" value="UniProtKB-SubCell"/>
</dbReference>
<dbReference type="EMBL" id="RAPF01000004">
    <property type="protein sequence ID" value="RKF21151.1"/>
    <property type="molecule type" value="Genomic_DNA"/>
</dbReference>
<dbReference type="GO" id="GO:0020037">
    <property type="term" value="F:heme binding"/>
    <property type="evidence" value="ECO:0007669"/>
    <property type="project" value="TreeGrafter"/>
</dbReference>
<comment type="cofactor">
    <cofactor evidence="1">
        <name>heme b</name>
        <dbReference type="ChEBI" id="CHEBI:60344"/>
    </cofactor>
</comment>
<keyword evidence="8" id="KW-0249">Electron transport</keyword>
<dbReference type="PANTHER" id="PTHR30529:SF1">
    <property type="entry name" value="CYTOCHROME B561 HOMOLOG 2"/>
    <property type="match status" value="1"/>
</dbReference>
<feature type="domain" description="Cytochrome b561 bacterial/Ni-hydrogenase" evidence="14">
    <location>
        <begin position="2"/>
        <end position="172"/>
    </location>
</feature>
<gene>
    <name evidence="15" type="ORF">D6851_09500</name>
</gene>
<evidence type="ECO:0000256" key="5">
    <source>
        <dbReference type="ARBA" id="ARBA00022617"/>
    </source>
</evidence>
<keyword evidence="9 13" id="KW-1133">Transmembrane helix</keyword>
<dbReference type="RefSeq" id="WP_120324648.1">
    <property type="nucleotide sequence ID" value="NZ_RAPF01000004.1"/>
</dbReference>
<evidence type="ECO:0000256" key="7">
    <source>
        <dbReference type="ARBA" id="ARBA00022723"/>
    </source>
</evidence>
<dbReference type="SUPFAM" id="SSF81342">
    <property type="entry name" value="Transmembrane di-heme cytochromes"/>
    <property type="match status" value="1"/>
</dbReference>
<comment type="similarity">
    <text evidence="12">Belongs to the cytochrome b561 family.</text>
</comment>
<proteinExistence type="inferred from homology"/>
<dbReference type="GO" id="GO:0009055">
    <property type="term" value="F:electron transfer activity"/>
    <property type="evidence" value="ECO:0007669"/>
    <property type="project" value="InterPro"/>
</dbReference>
<comment type="subcellular location">
    <subcellularLocation>
        <location evidence="2">Cell membrane</location>
        <topology evidence="2">Multi-pass membrane protein</topology>
    </subcellularLocation>
</comment>
<evidence type="ECO:0000256" key="1">
    <source>
        <dbReference type="ARBA" id="ARBA00001970"/>
    </source>
</evidence>
<evidence type="ECO:0000256" key="8">
    <source>
        <dbReference type="ARBA" id="ARBA00022982"/>
    </source>
</evidence>
<evidence type="ECO:0000256" key="9">
    <source>
        <dbReference type="ARBA" id="ARBA00022989"/>
    </source>
</evidence>
<keyword evidence="11 13" id="KW-0472">Membrane</keyword>
<keyword evidence="16" id="KW-1185">Reference proteome</keyword>
<feature type="transmembrane region" description="Helical" evidence="13">
    <location>
        <begin position="45"/>
        <end position="63"/>
    </location>
</feature>
<dbReference type="InterPro" id="IPR011577">
    <property type="entry name" value="Cyt_b561_bac/Ni-Hgenase"/>
</dbReference>
<feature type="transmembrane region" description="Helical" evidence="13">
    <location>
        <begin position="83"/>
        <end position="102"/>
    </location>
</feature>
<dbReference type="Proteomes" id="UP000284395">
    <property type="component" value="Unassembled WGS sequence"/>
</dbReference>
<evidence type="ECO:0000259" key="14">
    <source>
        <dbReference type="Pfam" id="PF01292"/>
    </source>
</evidence>
<accession>A0A420EK95</accession>
<organism evidence="15 16">
    <name type="scientific">Altericroceibacterium spongiae</name>
    <dbReference type="NCBI Taxonomy" id="2320269"/>
    <lineage>
        <taxon>Bacteria</taxon>
        <taxon>Pseudomonadati</taxon>
        <taxon>Pseudomonadota</taxon>
        <taxon>Alphaproteobacteria</taxon>
        <taxon>Sphingomonadales</taxon>
        <taxon>Erythrobacteraceae</taxon>
        <taxon>Altericroceibacterium</taxon>
    </lineage>
</organism>
<evidence type="ECO:0000256" key="11">
    <source>
        <dbReference type="ARBA" id="ARBA00023136"/>
    </source>
</evidence>
<evidence type="ECO:0000313" key="16">
    <source>
        <dbReference type="Proteomes" id="UP000284395"/>
    </source>
</evidence>
<evidence type="ECO:0000256" key="6">
    <source>
        <dbReference type="ARBA" id="ARBA00022692"/>
    </source>
</evidence>
<keyword evidence="6 13" id="KW-0812">Transmembrane</keyword>
<evidence type="ECO:0000256" key="12">
    <source>
        <dbReference type="ARBA" id="ARBA00037975"/>
    </source>
</evidence>
<name>A0A420EK95_9SPHN</name>
<dbReference type="AlphaFoldDB" id="A0A420EK95"/>
<evidence type="ECO:0000256" key="3">
    <source>
        <dbReference type="ARBA" id="ARBA00022448"/>
    </source>
</evidence>
<dbReference type="InterPro" id="IPR052168">
    <property type="entry name" value="Cytochrome_b561_oxidase"/>
</dbReference>
<protein>
    <submittedName>
        <fullName evidence="15">Cytochrome b</fullName>
    </submittedName>
</protein>
<evidence type="ECO:0000256" key="4">
    <source>
        <dbReference type="ARBA" id="ARBA00022475"/>
    </source>
</evidence>